<proteinExistence type="predicted"/>
<evidence type="ECO:0000313" key="2">
    <source>
        <dbReference type="Proteomes" id="UP001055072"/>
    </source>
</evidence>
<dbReference type="Proteomes" id="UP001055072">
    <property type="component" value="Unassembled WGS sequence"/>
</dbReference>
<name>A0ACB8UL44_9APHY</name>
<dbReference type="EMBL" id="MU274900">
    <property type="protein sequence ID" value="KAI0095182.1"/>
    <property type="molecule type" value="Genomic_DNA"/>
</dbReference>
<protein>
    <submittedName>
        <fullName evidence="1">Uncharacterized protein</fullName>
    </submittedName>
</protein>
<evidence type="ECO:0000313" key="1">
    <source>
        <dbReference type="EMBL" id="KAI0095182.1"/>
    </source>
</evidence>
<sequence length="216" mass="24456">MRRTQSVRNHVKSSSMAAGNDELGVLREAEEDVEETLRRQLLEKDRENDKLHDQILQLKAQLAERPSLEVVQGLRKEYTNLELLLQGTQRENERCMAELERTKVREKALESQLEKLAGPNWQDNLEIASPVTLGIRSSIKSPARGQLTPPPTNASVKASPQADRESTKAYIEQVRTLVLGMEQRMQSREENLMKVLEAAELEGAKFEDGRRQVAAS</sequence>
<comment type="caution">
    <text evidence="1">The sequence shown here is derived from an EMBL/GenBank/DDBJ whole genome shotgun (WGS) entry which is preliminary data.</text>
</comment>
<accession>A0ACB8UL44</accession>
<reference evidence="1" key="1">
    <citation type="journal article" date="2021" name="Environ. Microbiol.">
        <title>Gene family expansions and transcriptome signatures uncover fungal adaptations to wood decay.</title>
        <authorList>
            <person name="Hage H."/>
            <person name="Miyauchi S."/>
            <person name="Viragh M."/>
            <person name="Drula E."/>
            <person name="Min B."/>
            <person name="Chaduli D."/>
            <person name="Navarro D."/>
            <person name="Favel A."/>
            <person name="Norest M."/>
            <person name="Lesage-Meessen L."/>
            <person name="Balint B."/>
            <person name="Merenyi Z."/>
            <person name="de Eugenio L."/>
            <person name="Morin E."/>
            <person name="Martinez A.T."/>
            <person name="Baldrian P."/>
            <person name="Stursova M."/>
            <person name="Martinez M.J."/>
            <person name="Novotny C."/>
            <person name="Magnuson J.K."/>
            <person name="Spatafora J.W."/>
            <person name="Maurice S."/>
            <person name="Pangilinan J."/>
            <person name="Andreopoulos W."/>
            <person name="LaButti K."/>
            <person name="Hundley H."/>
            <person name="Na H."/>
            <person name="Kuo A."/>
            <person name="Barry K."/>
            <person name="Lipzen A."/>
            <person name="Henrissat B."/>
            <person name="Riley R."/>
            <person name="Ahrendt S."/>
            <person name="Nagy L.G."/>
            <person name="Grigoriev I.V."/>
            <person name="Martin F."/>
            <person name="Rosso M.N."/>
        </authorList>
    </citation>
    <scope>NUCLEOTIDE SEQUENCE</scope>
    <source>
        <strain evidence="1">CBS 384.51</strain>
    </source>
</reference>
<gene>
    <name evidence="1" type="ORF">BDY19DRAFT_916659</name>
</gene>
<organism evidence="1 2">
    <name type="scientific">Irpex rosettiformis</name>
    <dbReference type="NCBI Taxonomy" id="378272"/>
    <lineage>
        <taxon>Eukaryota</taxon>
        <taxon>Fungi</taxon>
        <taxon>Dikarya</taxon>
        <taxon>Basidiomycota</taxon>
        <taxon>Agaricomycotina</taxon>
        <taxon>Agaricomycetes</taxon>
        <taxon>Polyporales</taxon>
        <taxon>Irpicaceae</taxon>
        <taxon>Irpex</taxon>
    </lineage>
</organism>
<keyword evidence="2" id="KW-1185">Reference proteome</keyword>